<evidence type="ECO:0000313" key="1">
    <source>
        <dbReference type="EMBL" id="RIB12317.1"/>
    </source>
</evidence>
<dbReference type="EMBL" id="QKWP01001035">
    <property type="protein sequence ID" value="RIB12317.1"/>
    <property type="molecule type" value="Genomic_DNA"/>
</dbReference>
<protein>
    <submittedName>
        <fullName evidence="1">Uncharacterized protein</fullName>
    </submittedName>
</protein>
<organism evidence="1 2">
    <name type="scientific">Gigaspora rosea</name>
    <dbReference type="NCBI Taxonomy" id="44941"/>
    <lineage>
        <taxon>Eukaryota</taxon>
        <taxon>Fungi</taxon>
        <taxon>Fungi incertae sedis</taxon>
        <taxon>Mucoromycota</taxon>
        <taxon>Glomeromycotina</taxon>
        <taxon>Glomeromycetes</taxon>
        <taxon>Diversisporales</taxon>
        <taxon>Gigasporaceae</taxon>
        <taxon>Gigaspora</taxon>
    </lineage>
</organism>
<dbReference type="OrthoDB" id="2487686at2759"/>
<keyword evidence="2" id="KW-1185">Reference proteome</keyword>
<gene>
    <name evidence="1" type="ORF">C2G38_2200979</name>
</gene>
<sequence>MESKRIVAKTHIDTCPVELKNVFGTFVNDHIDNTFAEVYMNNNIMESEHAFKNHVVNDILEPGRTFATFAKACATIKRYTAQTKAALFACK</sequence>
<name>A0A397USU0_9GLOM</name>
<accession>A0A397USU0</accession>
<proteinExistence type="predicted"/>
<reference evidence="1 2" key="1">
    <citation type="submission" date="2018-06" db="EMBL/GenBank/DDBJ databases">
        <title>Comparative genomics reveals the genomic features of Rhizophagus irregularis, R. cerebriforme, R. diaphanum and Gigaspora rosea, and their symbiotic lifestyle signature.</title>
        <authorList>
            <person name="Morin E."/>
            <person name="San Clemente H."/>
            <person name="Chen E.C.H."/>
            <person name="De La Providencia I."/>
            <person name="Hainaut M."/>
            <person name="Kuo A."/>
            <person name="Kohler A."/>
            <person name="Murat C."/>
            <person name="Tang N."/>
            <person name="Roy S."/>
            <person name="Loubradou J."/>
            <person name="Henrissat B."/>
            <person name="Grigoriev I.V."/>
            <person name="Corradi N."/>
            <person name="Roux C."/>
            <person name="Martin F.M."/>
        </authorList>
    </citation>
    <scope>NUCLEOTIDE SEQUENCE [LARGE SCALE GENOMIC DNA]</scope>
    <source>
        <strain evidence="1 2">DAOM 194757</strain>
    </source>
</reference>
<dbReference type="Proteomes" id="UP000266673">
    <property type="component" value="Unassembled WGS sequence"/>
</dbReference>
<dbReference type="AlphaFoldDB" id="A0A397USU0"/>
<comment type="caution">
    <text evidence="1">The sequence shown here is derived from an EMBL/GenBank/DDBJ whole genome shotgun (WGS) entry which is preliminary data.</text>
</comment>
<evidence type="ECO:0000313" key="2">
    <source>
        <dbReference type="Proteomes" id="UP000266673"/>
    </source>
</evidence>